<evidence type="ECO:0000256" key="8">
    <source>
        <dbReference type="PIRNR" id="PIRNR023381"/>
    </source>
</evidence>
<dbReference type="AlphaFoldDB" id="A0A2P7YQL6"/>
<dbReference type="PANTHER" id="PTHR12226">
    <property type="entry name" value="MANNOSE-P-DOLICHOL UTILIZATION DEFECT 1 LEC35 -RELATED"/>
    <property type="match status" value="1"/>
</dbReference>
<dbReference type="InterPro" id="IPR016817">
    <property type="entry name" value="MannP-dilichol_defect-1"/>
</dbReference>
<dbReference type="GeneID" id="36566219"/>
<dbReference type="GO" id="GO:0016020">
    <property type="term" value="C:membrane"/>
    <property type="evidence" value="ECO:0007669"/>
    <property type="project" value="UniProtKB-SubCell"/>
</dbReference>
<keyword evidence="11" id="KW-1185">Reference proteome</keyword>
<reference evidence="10 11" key="1">
    <citation type="submission" date="2018-03" db="EMBL/GenBank/DDBJ databases">
        <title>Candida pseudohaemulonii genome assembly and annotation.</title>
        <authorList>
            <person name="Munoz J.F."/>
            <person name="Gade L.G."/>
            <person name="Chow N.A."/>
            <person name="Litvintseva A.P."/>
            <person name="Loparev V.N."/>
            <person name="Cuomo C.A."/>
        </authorList>
    </citation>
    <scope>NUCLEOTIDE SEQUENCE [LARGE SCALE GENOMIC DNA]</scope>
    <source>
        <strain evidence="10 11">B12108</strain>
    </source>
</reference>
<sequence length="271" mass="29882">MSAPLMMLINLIRDPEISNKVILQFAFRQIKAIGYAKVLSMLLGALMVGVSSVIKIPQIKKILGPKTMAARSKLAKGLSEESVLLETAAQWIHVTYNQQQRNSFVNYGELFLLGIQNIAILLLLKYYKLRRELSAATTLTDKDQINECLKALVKPAATIVAVLVFLTKICPPQVIAALQILNIPIGILAKIPQIRRNLALKSTAHLSEVTIFANVIGSAIRVFTTVSNFKKSRSRDSVLLAGYLTSFALNAVLAGQIVHYGKQEKDEKKVE</sequence>
<dbReference type="PIRSF" id="PIRSF023381">
    <property type="entry name" value="MannP-dilichol_defect-1p"/>
    <property type="match status" value="1"/>
</dbReference>
<evidence type="ECO:0000256" key="4">
    <source>
        <dbReference type="ARBA" id="ARBA00022737"/>
    </source>
</evidence>
<feature type="transmembrane region" description="Helical" evidence="9">
    <location>
        <begin position="38"/>
        <end position="56"/>
    </location>
</feature>
<dbReference type="PANTHER" id="PTHR12226:SF2">
    <property type="entry name" value="MANNOSE-P-DOLICHOL UTILIZATION DEFECT 1 PROTEIN"/>
    <property type="match status" value="1"/>
</dbReference>
<keyword evidence="5 8" id="KW-1133">Transmembrane helix</keyword>
<evidence type="ECO:0000256" key="3">
    <source>
        <dbReference type="ARBA" id="ARBA00022692"/>
    </source>
</evidence>
<evidence type="ECO:0000256" key="2">
    <source>
        <dbReference type="ARBA" id="ARBA00022448"/>
    </source>
</evidence>
<dbReference type="InterPro" id="IPR006603">
    <property type="entry name" value="PQ-loop_rpt"/>
</dbReference>
<dbReference type="Proteomes" id="UP000241107">
    <property type="component" value="Unassembled WGS sequence"/>
</dbReference>
<proteinExistence type="inferred from homology"/>
<dbReference type="Pfam" id="PF04193">
    <property type="entry name" value="PQ-loop"/>
    <property type="match status" value="1"/>
</dbReference>
<comment type="subcellular location">
    <subcellularLocation>
        <location evidence="1 8">Membrane</location>
        <topology evidence="1 8">Multi-pass membrane protein</topology>
    </subcellularLocation>
</comment>
<evidence type="ECO:0000313" key="11">
    <source>
        <dbReference type="Proteomes" id="UP000241107"/>
    </source>
</evidence>
<name>A0A2P7YQL6_9ASCO</name>
<dbReference type="VEuPathDB" id="FungiDB:C7M61_002830"/>
<feature type="transmembrane region" description="Helical" evidence="9">
    <location>
        <begin position="238"/>
        <end position="258"/>
    </location>
</feature>
<evidence type="ECO:0000256" key="5">
    <source>
        <dbReference type="ARBA" id="ARBA00022989"/>
    </source>
</evidence>
<comment type="similarity">
    <text evidence="7">Belongs to the MPDU1 (TC 2.A.43.3) family.</text>
</comment>
<evidence type="ECO:0000256" key="1">
    <source>
        <dbReference type="ARBA" id="ARBA00004141"/>
    </source>
</evidence>
<protein>
    <recommendedName>
        <fullName evidence="8">Solute carrier family 66 member 3</fullName>
    </recommendedName>
</protein>
<gene>
    <name evidence="10" type="ORF">C7M61_002830</name>
</gene>
<evidence type="ECO:0000313" key="10">
    <source>
        <dbReference type="EMBL" id="PSK38271.1"/>
    </source>
</evidence>
<dbReference type="RefSeq" id="XP_024713596.1">
    <property type="nucleotide sequence ID" value="XM_024858190.1"/>
</dbReference>
<comment type="caution">
    <text evidence="10">The sequence shown here is derived from an EMBL/GenBank/DDBJ whole genome shotgun (WGS) entry which is preliminary data.</text>
</comment>
<evidence type="ECO:0000256" key="6">
    <source>
        <dbReference type="ARBA" id="ARBA00023136"/>
    </source>
</evidence>
<keyword evidence="4" id="KW-0677">Repeat</keyword>
<keyword evidence="6 8" id="KW-0472">Membrane</keyword>
<organism evidence="10 11">
    <name type="scientific">Candidozyma pseudohaemuli</name>
    <dbReference type="NCBI Taxonomy" id="418784"/>
    <lineage>
        <taxon>Eukaryota</taxon>
        <taxon>Fungi</taxon>
        <taxon>Dikarya</taxon>
        <taxon>Ascomycota</taxon>
        <taxon>Saccharomycotina</taxon>
        <taxon>Pichiomycetes</taxon>
        <taxon>Metschnikowiaceae</taxon>
        <taxon>Candidozyma</taxon>
    </lineage>
</organism>
<feature type="transmembrane region" description="Helical" evidence="9">
    <location>
        <begin position="110"/>
        <end position="127"/>
    </location>
</feature>
<keyword evidence="3 8" id="KW-0812">Transmembrane</keyword>
<dbReference type="Gene3D" id="1.20.1280.290">
    <property type="match status" value="1"/>
</dbReference>
<evidence type="ECO:0000256" key="7">
    <source>
        <dbReference type="ARBA" id="ARBA00038475"/>
    </source>
</evidence>
<dbReference type="OrthoDB" id="271506at2759"/>
<accession>A0A2P7YQL6</accession>
<dbReference type="EMBL" id="PYFQ01000006">
    <property type="protein sequence ID" value="PSK38271.1"/>
    <property type="molecule type" value="Genomic_DNA"/>
</dbReference>
<keyword evidence="2" id="KW-0813">Transport</keyword>
<evidence type="ECO:0000256" key="9">
    <source>
        <dbReference type="SAM" id="Phobius"/>
    </source>
</evidence>